<protein>
    <submittedName>
        <fullName evidence="1">Uncharacterized protein</fullName>
    </submittedName>
</protein>
<reference evidence="1 2" key="1">
    <citation type="journal article" date="2019" name="Philos. Trans. R. Soc. Lond., B, Biol. Sci.">
        <title>Ant behaviour and brain gene expression of defending hosts depend on the ecological success of the intruding social parasite.</title>
        <authorList>
            <person name="Kaur R."/>
            <person name="Stoldt M."/>
            <person name="Jongepier E."/>
            <person name="Feldmeyer B."/>
            <person name="Menzel F."/>
            <person name="Bornberg-Bauer E."/>
            <person name="Foitzik S."/>
        </authorList>
    </citation>
    <scope>NUCLEOTIDE SEQUENCE [LARGE SCALE GENOMIC DNA]</scope>
    <source>
        <tissue evidence="1">Whole body</tissue>
    </source>
</reference>
<dbReference type="EMBL" id="QBLH01000889">
    <property type="protein sequence ID" value="TGZ53885.1"/>
    <property type="molecule type" value="Genomic_DNA"/>
</dbReference>
<comment type="caution">
    <text evidence="1">The sequence shown here is derived from an EMBL/GenBank/DDBJ whole genome shotgun (WGS) entry which is preliminary data.</text>
</comment>
<gene>
    <name evidence="1" type="ORF">DBV15_01824</name>
</gene>
<keyword evidence="2" id="KW-1185">Reference proteome</keyword>
<sequence length="116" mass="13912">MYAMITLKISDAYKYLAGFEEQRDEQIKLHKLRVECLEDVRKKFRTAIDDDRELQIYRRICYEVVTSCSTVMDLMVEETYYDESFKELSMKANQYAKIIAENINFYLNTISYKAEK</sequence>
<dbReference type="InterPro" id="IPR022083">
    <property type="entry name" value="KBP"/>
</dbReference>
<organism evidence="1 2">
    <name type="scientific">Temnothorax longispinosus</name>
    <dbReference type="NCBI Taxonomy" id="300112"/>
    <lineage>
        <taxon>Eukaryota</taxon>
        <taxon>Metazoa</taxon>
        <taxon>Ecdysozoa</taxon>
        <taxon>Arthropoda</taxon>
        <taxon>Hexapoda</taxon>
        <taxon>Insecta</taxon>
        <taxon>Pterygota</taxon>
        <taxon>Neoptera</taxon>
        <taxon>Endopterygota</taxon>
        <taxon>Hymenoptera</taxon>
        <taxon>Apocrita</taxon>
        <taxon>Aculeata</taxon>
        <taxon>Formicoidea</taxon>
        <taxon>Formicidae</taxon>
        <taxon>Myrmicinae</taxon>
        <taxon>Temnothorax</taxon>
    </lineage>
</organism>
<dbReference type="Pfam" id="PF12309">
    <property type="entry name" value="KBP_C"/>
    <property type="match status" value="1"/>
</dbReference>
<proteinExistence type="predicted"/>
<accession>A0A4S2KV19</accession>
<dbReference type="Proteomes" id="UP000310200">
    <property type="component" value="Unassembled WGS sequence"/>
</dbReference>
<name>A0A4S2KV19_9HYME</name>
<evidence type="ECO:0000313" key="2">
    <source>
        <dbReference type="Proteomes" id="UP000310200"/>
    </source>
</evidence>
<dbReference type="AlphaFoldDB" id="A0A4S2KV19"/>
<evidence type="ECO:0000313" key="1">
    <source>
        <dbReference type="EMBL" id="TGZ53885.1"/>
    </source>
</evidence>